<evidence type="ECO:0000256" key="4">
    <source>
        <dbReference type="RuleBase" id="RU003704"/>
    </source>
</evidence>
<dbReference type="Gene3D" id="3.40.1190.20">
    <property type="match status" value="1"/>
</dbReference>
<evidence type="ECO:0000259" key="5">
    <source>
        <dbReference type="Pfam" id="PF00294"/>
    </source>
</evidence>
<dbReference type="OrthoDB" id="9775849at2"/>
<dbReference type="Pfam" id="PF00294">
    <property type="entry name" value="PfkB"/>
    <property type="match status" value="1"/>
</dbReference>
<evidence type="ECO:0000313" key="7">
    <source>
        <dbReference type="Proteomes" id="UP000214603"/>
    </source>
</evidence>
<dbReference type="GO" id="GO:0006796">
    <property type="term" value="P:phosphate-containing compound metabolic process"/>
    <property type="evidence" value="ECO:0007669"/>
    <property type="project" value="UniProtKB-ARBA"/>
</dbReference>
<dbReference type="InterPro" id="IPR029056">
    <property type="entry name" value="Ribokinase-like"/>
</dbReference>
<organism evidence="6 7">
    <name type="scientific">Candidimonas nitroreducens</name>
    <dbReference type="NCBI Taxonomy" id="683354"/>
    <lineage>
        <taxon>Bacteria</taxon>
        <taxon>Pseudomonadati</taxon>
        <taxon>Pseudomonadota</taxon>
        <taxon>Betaproteobacteria</taxon>
        <taxon>Burkholderiales</taxon>
        <taxon>Alcaligenaceae</taxon>
        <taxon>Candidimonas</taxon>
    </lineage>
</organism>
<accession>A0A225MSC7</accession>
<comment type="caution">
    <text evidence="6">The sequence shown here is derived from an EMBL/GenBank/DDBJ whole genome shotgun (WGS) entry which is preliminary data.</text>
</comment>
<sequence>MNWCDPDRPPRPRVICLGLSAYDCTWVVGDLPSGDGKTRALDHREGGGGMAANAAVTVARLGGRAEFWGRAGDDAAGQGMRAELGAFGIDVDHFRLFPGARSSVSGIVVDERGERMIFNFRGAGLPAEAGWLPLGGLAGSGAVLADPRWPEGALALFVAARRAGVPTVLDGDVADPEVFDLLLPHTDFAVFSEPGLAGYAGAAAKDDAGRLAYARSRGCGLAAVTLGARGLVWDTGQGARHLPAFPVLAVDTTGAGDALHGALAFALAAGAAAEDALRFSAAVAALKCRHAGGRAGCPDLREAVEFLHHFNRSRN</sequence>
<dbReference type="InterPro" id="IPR011611">
    <property type="entry name" value="PfkB_dom"/>
</dbReference>
<protein>
    <submittedName>
        <fullName evidence="6">Sugar kinase</fullName>
    </submittedName>
</protein>
<dbReference type="AlphaFoldDB" id="A0A225MSC7"/>
<dbReference type="SUPFAM" id="SSF53613">
    <property type="entry name" value="Ribokinase-like"/>
    <property type="match status" value="1"/>
</dbReference>
<keyword evidence="3 4" id="KW-0418">Kinase</keyword>
<dbReference type="GO" id="GO:0016301">
    <property type="term" value="F:kinase activity"/>
    <property type="evidence" value="ECO:0007669"/>
    <property type="project" value="UniProtKB-KW"/>
</dbReference>
<dbReference type="PRINTS" id="PR00990">
    <property type="entry name" value="RIBOKINASE"/>
</dbReference>
<dbReference type="Proteomes" id="UP000214603">
    <property type="component" value="Unassembled WGS sequence"/>
</dbReference>
<evidence type="ECO:0000256" key="1">
    <source>
        <dbReference type="ARBA" id="ARBA00010688"/>
    </source>
</evidence>
<dbReference type="GO" id="GO:0005829">
    <property type="term" value="C:cytosol"/>
    <property type="evidence" value="ECO:0007669"/>
    <property type="project" value="TreeGrafter"/>
</dbReference>
<reference evidence="7" key="1">
    <citation type="submission" date="2017-06" db="EMBL/GenBank/DDBJ databases">
        <title>Herbaspirillum phytohormonus sp. nov., isolated from the root nodule of Robinia pseudoacacia in lead-zinc mine.</title>
        <authorList>
            <person name="Fan M."/>
            <person name="Lin Y."/>
        </authorList>
    </citation>
    <scope>NUCLEOTIDE SEQUENCE [LARGE SCALE GENOMIC DNA]</scope>
    <source>
        <strain evidence="7">SC-089</strain>
    </source>
</reference>
<dbReference type="PANTHER" id="PTHR10584">
    <property type="entry name" value="SUGAR KINASE"/>
    <property type="match status" value="1"/>
</dbReference>
<keyword evidence="7" id="KW-1185">Reference proteome</keyword>
<dbReference type="InterPro" id="IPR002173">
    <property type="entry name" value="Carboh/pur_kinase_PfkB_CS"/>
</dbReference>
<feature type="domain" description="Carbohydrate kinase PfkB" evidence="5">
    <location>
        <begin position="13"/>
        <end position="297"/>
    </location>
</feature>
<gene>
    <name evidence="6" type="ORF">CEY11_06985</name>
</gene>
<dbReference type="PANTHER" id="PTHR10584:SF157">
    <property type="entry name" value="SULFOFRUCTOSE KINASE"/>
    <property type="match status" value="1"/>
</dbReference>
<evidence type="ECO:0000313" key="6">
    <source>
        <dbReference type="EMBL" id="OWT64186.1"/>
    </source>
</evidence>
<dbReference type="PROSITE" id="PS00584">
    <property type="entry name" value="PFKB_KINASES_2"/>
    <property type="match status" value="1"/>
</dbReference>
<proteinExistence type="inferred from homology"/>
<evidence type="ECO:0000256" key="3">
    <source>
        <dbReference type="ARBA" id="ARBA00022777"/>
    </source>
</evidence>
<dbReference type="EMBL" id="NJIH01000003">
    <property type="protein sequence ID" value="OWT64186.1"/>
    <property type="molecule type" value="Genomic_DNA"/>
</dbReference>
<name>A0A225MSC7_9BURK</name>
<comment type="similarity">
    <text evidence="1 4">Belongs to the carbohydrate kinase PfkB family.</text>
</comment>
<dbReference type="InterPro" id="IPR002139">
    <property type="entry name" value="Ribo/fructo_kinase"/>
</dbReference>
<evidence type="ECO:0000256" key="2">
    <source>
        <dbReference type="ARBA" id="ARBA00022679"/>
    </source>
</evidence>
<keyword evidence="2 4" id="KW-0808">Transferase</keyword>